<dbReference type="EMBL" id="QXXA01000007">
    <property type="protein sequence ID" value="NBI06627.1"/>
    <property type="molecule type" value="Genomic_DNA"/>
</dbReference>
<evidence type="ECO:0000313" key="1">
    <source>
        <dbReference type="EMBL" id="NBI06627.1"/>
    </source>
</evidence>
<keyword evidence="2" id="KW-1185">Reference proteome</keyword>
<comment type="caution">
    <text evidence="1">The sequence shown here is derived from an EMBL/GenBank/DDBJ whole genome shotgun (WGS) entry which is preliminary data.</text>
</comment>
<evidence type="ECO:0000313" key="2">
    <source>
        <dbReference type="Proteomes" id="UP000467132"/>
    </source>
</evidence>
<proteinExistence type="predicted"/>
<organism evidence="1 2">
    <name type="scientific">Senegalia massiliensis</name>
    <dbReference type="NCBI Taxonomy" id="1720316"/>
    <lineage>
        <taxon>Bacteria</taxon>
        <taxon>Bacillati</taxon>
        <taxon>Bacillota</taxon>
        <taxon>Clostridia</taxon>
        <taxon>Eubacteriales</taxon>
        <taxon>Clostridiaceae</taxon>
        <taxon>Senegalia</taxon>
    </lineage>
</organism>
<protein>
    <submittedName>
        <fullName evidence="1">Uncharacterized protein</fullName>
    </submittedName>
</protein>
<dbReference type="AlphaFoldDB" id="A0A845QUQ9"/>
<dbReference type="Proteomes" id="UP000467132">
    <property type="component" value="Unassembled WGS sequence"/>
</dbReference>
<sequence length="272" mass="32167">MLVLQRWQMQKEFKNKFNKWYEDLRDKKLILTNDIDSLASCYVLNRLFGCKVRGFYDFKQLGYTNSFDRKGFIGVDMDAVVKNATVFGNHVTYFKNPDVVSLNKDITRANYTNKFAGSTLITILSLYNIDLSSFTEEQLEVLISVDVAFKQYYFNKDLFKYYYNDILQYPIFTKIVGKHNKQYFYNIIRKYNLHKDINLKNGFLHTEIDLQGLSFLFDIDLTLPKDKFEVTHRFFDEGINLSPGNIKILEKERNRIFSSALIYKNTLKYSAL</sequence>
<accession>A0A845QUQ9</accession>
<gene>
    <name evidence="1" type="ORF">D3Z33_07105</name>
</gene>
<reference evidence="1 2" key="1">
    <citation type="submission" date="2018-08" db="EMBL/GenBank/DDBJ databases">
        <title>Murine metabolic-syndrome-specific gut microbial biobank.</title>
        <authorList>
            <person name="Liu C."/>
        </authorList>
    </citation>
    <scope>NUCLEOTIDE SEQUENCE [LARGE SCALE GENOMIC DNA]</scope>
    <source>
        <strain evidence="1 2">583</strain>
    </source>
</reference>
<name>A0A845QUQ9_9CLOT</name>